<evidence type="ECO:0000256" key="1">
    <source>
        <dbReference type="SAM" id="Phobius"/>
    </source>
</evidence>
<dbReference type="Proteomes" id="UP001217485">
    <property type="component" value="Unassembled WGS sequence"/>
</dbReference>
<evidence type="ECO:0000313" key="2">
    <source>
        <dbReference type="EMBL" id="MDC0679120.1"/>
    </source>
</evidence>
<keyword evidence="1" id="KW-1133">Transmembrane helix</keyword>
<sequence length="122" mass="12613">MNASRSFTALDWVAVVAIGLQSLALLMFPFTIAPSFAGMFAEFGGALPVVTRVALSPWASPALGLLVASLAVVALALPAASTLALRRAMVLLAFFVGVIALAAAMYAMYAPIFELAGNIKPE</sequence>
<name>A0ABT5BZT6_9BACT</name>
<keyword evidence="3" id="KW-1185">Reference proteome</keyword>
<reference evidence="2 3" key="1">
    <citation type="submission" date="2023-01" db="EMBL/GenBank/DDBJ databases">
        <title>Minimal conservation of predation-associated metabolite biosynthetic gene clusters underscores biosynthetic potential of Myxococcota including descriptions for ten novel species: Archangium lansinium sp. nov., Myxococcus landrumus sp. nov., Nannocystis bai.</title>
        <authorList>
            <person name="Ahearne A."/>
            <person name="Stevens C."/>
            <person name="Dowd S."/>
        </authorList>
    </citation>
    <scope>NUCLEOTIDE SEQUENCE [LARGE SCALE GENOMIC DNA]</scope>
    <source>
        <strain evidence="2 3">WIWO2</strain>
    </source>
</reference>
<protein>
    <submittedName>
        <fullName evidence="2">Uncharacterized protein</fullName>
    </submittedName>
</protein>
<organism evidence="2 3">
    <name type="scientific">Sorangium atrum</name>
    <dbReference type="NCBI Taxonomy" id="2995308"/>
    <lineage>
        <taxon>Bacteria</taxon>
        <taxon>Pseudomonadati</taxon>
        <taxon>Myxococcota</taxon>
        <taxon>Polyangia</taxon>
        <taxon>Polyangiales</taxon>
        <taxon>Polyangiaceae</taxon>
        <taxon>Sorangium</taxon>
    </lineage>
</organism>
<evidence type="ECO:0000313" key="3">
    <source>
        <dbReference type="Proteomes" id="UP001217485"/>
    </source>
</evidence>
<accession>A0ABT5BZT6</accession>
<feature type="transmembrane region" description="Helical" evidence="1">
    <location>
        <begin position="89"/>
        <end position="109"/>
    </location>
</feature>
<proteinExistence type="predicted"/>
<keyword evidence="1" id="KW-0472">Membrane</keyword>
<gene>
    <name evidence="2" type="ORF">POL72_15355</name>
</gene>
<comment type="caution">
    <text evidence="2">The sequence shown here is derived from an EMBL/GenBank/DDBJ whole genome shotgun (WGS) entry which is preliminary data.</text>
</comment>
<feature type="transmembrane region" description="Helical" evidence="1">
    <location>
        <begin position="12"/>
        <end position="38"/>
    </location>
</feature>
<feature type="transmembrane region" description="Helical" evidence="1">
    <location>
        <begin position="58"/>
        <end position="77"/>
    </location>
</feature>
<dbReference type="EMBL" id="JAQNDK010000002">
    <property type="protein sequence ID" value="MDC0679120.1"/>
    <property type="molecule type" value="Genomic_DNA"/>
</dbReference>
<dbReference type="RefSeq" id="WP_272096067.1">
    <property type="nucleotide sequence ID" value="NZ_JAQNDK010000002.1"/>
</dbReference>
<keyword evidence="1" id="KW-0812">Transmembrane</keyword>